<dbReference type="GO" id="GO:0000049">
    <property type="term" value="F:tRNA binding"/>
    <property type="evidence" value="ECO:0007669"/>
    <property type="project" value="UniProtKB-KW"/>
</dbReference>
<evidence type="ECO:0000256" key="4">
    <source>
        <dbReference type="ARBA" id="ARBA00022741"/>
    </source>
</evidence>
<dbReference type="GO" id="GO:0002143">
    <property type="term" value="P:tRNA wobble position uridine thiolation"/>
    <property type="evidence" value="ECO:0007669"/>
    <property type="project" value="TreeGrafter"/>
</dbReference>
<dbReference type="GO" id="GO:0103016">
    <property type="term" value="F:tRNA-uridine 2-sulfurtransferase activity"/>
    <property type="evidence" value="ECO:0007669"/>
    <property type="project" value="UniProtKB-EC"/>
</dbReference>
<dbReference type="InterPro" id="IPR014729">
    <property type="entry name" value="Rossmann-like_a/b/a_fold"/>
</dbReference>
<feature type="region of interest" description="Interaction with tRNA" evidence="9">
    <location>
        <begin position="176"/>
        <end position="178"/>
    </location>
</feature>
<feature type="active site" description="Cysteine persulfide intermediate" evidence="9">
    <location>
        <position position="227"/>
    </location>
</feature>
<feature type="domain" description="tRNA-specific 2-thiouridylase MnmA-like central" evidence="11">
    <location>
        <begin position="249"/>
        <end position="303"/>
    </location>
</feature>
<dbReference type="Pfam" id="PF20258">
    <property type="entry name" value="tRNA_Me_trans_C"/>
    <property type="match status" value="1"/>
</dbReference>
<comment type="caution">
    <text evidence="12">The sequence shown here is derived from an EMBL/GenBank/DDBJ whole genome shotgun (WGS) entry which is preliminary data.</text>
</comment>
<feature type="region of interest" description="Interaction with tRNA" evidence="9">
    <location>
        <begin position="337"/>
        <end position="338"/>
    </location>
</feature>
<dbReference type="GO" id="GO:0005737">
    <property type="term" value="C:cytoplasm"/>
    <property type="evidence" value="ECO:0007669"/>
    <property type="project" value="UniProtKB-SubCell"/>
</dbReference>
<keyword evidence="7" id="KW-1015">Disulfide bond</keyword>
<keyword evidence="9" id="KW-0963">Cytoplasm</keyword>
<dbReference type="HAMAP" id="MF_00144">
    <property type="entry name" value="tRNA_thiouridyl_MnmA"/>
    <property type="match status" value="1"/>
</dbReference>
<keyword evidence="4 9" id="KW-0547">Nucleotide-binding</keyword>
<dbReference type="InterPro" id="IPR046885">
    <property type="entry name" value="MnmA-like_C"/>
</dbReference>
<dbReference type="Pfam" id="PF03054">
    <property type="entry name" value="tRNA_Me_trans"/>
    <property type="match status" value="1"/>
</dbReference>
<evidence type="ECO:0000256" key="6">
    <source>
        <dbReference type="ARBA" id="ARBA00022884"/>
    </source>
</evidence>
<dbReference type="EMBL" id="CAIT01000005">
    <property type="protein sequence ID" value="CCH52398.1"/>
    <property type="molecule type" value="Genomic_DNA"/>
</dbReference>
<evidence type="ECO:0000256" key="2">
    <source>
        <dbReference type="ARBA" id="ARBA00022679"/>
    </source>
</evidence>
<feature type="site" description="Interaction with tRNA" evidence="9">
    <location>
        <position position="369"/>
    </location>
</feature>
<dbReference type="Pfam" id="PF20259">
    <property type="entry name" value="tRNA_Me_trans_M"/>
    <property type="match status" value="1"/>
</dbReference>
<dbReference type="Gene3D" id="2.30.30.280">
    <property type="entry name" value="Adenine nucleotide alpha hydrolases-like domains"/>
    <property type="match status" value="1"/>
</dbReference>
<feature type="binding site" evidence="9">
    <location>
        <begin position="29"/>
        <end position="36"/>
    </location>
    <ligand>
        <name>ATP</name>
        <dbReference type="ChEBI" id="CHEBI:30616"/>
    </ligand>
</feature>
<evidence type="ECO:0000256" key="9">
    <source>
        <dbReference type="HAMAP-Rule" id="MF_00144"/>
    </source>
</evidence>
<dbReference type="InterPro" id="IPR004506">
    <property type="entry name" value="MnmA-like"/>
</dbReference>
<dbReference type="EC" id="2.8.1.13" evidence="9"/>
<keyword evidence="2 9" id="KW-0808">Transferase</keyword>
<evidence type="ECO:0000256" key="5">
    <source>
        <dbReference type="ARBA" id="ARBA00022840"/>
    </source>
</evidence>
<name>I2GES3_9BACT</name>
<sequence length="409" mass="45067">MSSPSKTSNRRALNPGRSSMSKHGRILVAMSGGIDSSLAAVMLHEEGYEVIGMTMKTWDYASSGGTKKETGCCSLDSINDARNIAVSLGFPHYILDIRNEFGDYVIDHFTGEYLEGRTPNPCVLCNTHIKWDALLRRADRLDCEFIATGHYANIRNENGGPSHGRYVISKGVDNLKDQSYVLWGVSQESLSRTKLPLGHLRKSEIREMAKERGFIELVTKSESYEICFVPDNDYRGFLKRRVPGLEQEVAGGNFILEGSGKVVGKHEGYPFYTIGQRKGLGIALGYPVFVTEIRKDTNEVVLGVDKDLFRDGMIVSRLNLQKYDRIAGPLETVTKVRYKDPGTPATIHQAGDKIQVLFHDGVSAIAPGQAAVFYEGDDVVGGGWIMKSFRRSDVQSAISTDGEAQLATA</sequence>
<dbReference type="AlphaFoldDB" id="I2GES3"/>
<organism evidence="12 13">
    <name type="scientific">Fibrisoma limi BUZ 3</name>
    <dbReference type="NCBI Taxonomy" id="1185876"/>
    <lineage>
        <taxon>Bacteria</taxon>
        <taxon>Pseudomonadati</taxon>
        <taxon>Bacteroidota</taxon>
        <taxon>Cytophagia</taxon>
        <taxon>Cytophagales</taxon>
        <taxon>Spirosomataceae</taxon>
        <taxon>Fibrisoma</taxon>
    </lineage>
</organism>
<feature type="domain" description="tRNA-specific 2-thiouridylase MnmA-like C-terminal" evidence="10">
    <location>
        <begin position="311"/>
        <end position="385"/>
    </location>
</feature>
<evidence type="ECO:0000259" key="11">
    <source>
        <dbReference type="Pfam" id="PF20259"/>
    </source>
</evidence>
<evidence type="ECO:0000256" key="3">
    <source>
        <dbReference type="ARBA" id="ARBA00022694"/>
    </source>
</evidence>
<keyword evidence="1 9" id="KW-0820">tRNA-binding</keyword>
<protein>
    <recommendedName>
        <fullName evidence="9">tRNA-specific 2-thiouridylase MnmA</fullName>
        <ecNumber evidence="9">2.8.1.13</ecNumber>
    </recommendedName>
</protein>
<keyword evidence="3 9" id="KW-0819">tRNA processing</keyword>
<comment type="function">
    <text evidence="9">Catalyzes the 2-thiolation of uridine at the wobble position (U34) of tRNA, leading to the formation of s(2)U34.</text>
</comment>
<keyword evidence="13" id="KW-1185">Reference proteome</keyword>
<evidence type="ECO:0000313" key="12">
    <source>
        <dbReference type="EMBL" id="CCH52398.1"/>
    </source>
</evidence>
<comment type="subcellular location">
    <subcellularLocation>
        <location evidence="9">Cytoplasm</location>
    </subcellularLocation>
</comment>
<gene>
    <name evidence="9" type="primary">mnmA</name>
    <name evidence="12" type="ORF">BN8_01399</name>
</gene>
<dbReference type="InterPro" id="IPR023382">
    <property type="entry name" value="MnmA-like_central_sf"/>
</dbReference>
<dbReference type="PANTHER" id="PTHR11933:SF5">
    <property type="entry name" value="MITOCHONDRIAL TRNA-SPECIFIC 2-THIOURIDYLASE 1"/>
    <property type="match status" value="1"/>
</dbReference>
<dbReference type="Proteomes" id="UP000009309">
    <property type="component" value="Unassembled WGS sequence"/>
</dbReference>
<evidence type="ECO:0000256" key="1">
    <source>
        <dbReference type="ARBA" id="ARBA00022555"/>
    </source>
</evidence>
<dbReference type="STRING" id="1185876.BN8_01399"/>
<dbReference type="CDD" id="cd01998">
    <property type="entry name" value="MnmA_TRMU-like"/>
    <property type="match status" value="1"/>
</dbReference>
<dbReference type="InterPro" id="IPR046884">
    <property type="entry name" value="MnmA-like_central"/>
</dbReference>
<accession>I2GES3</accession>
<keyword evidence="5 9" id="KW-0067">ATP-binding</keyword>
<comment type="caution">
    <text evidence="9">Lacks conserved residue(s) required for the propagation of feature annotation.</text>
</comment>
<dbReference type="NCBIfam" id="NF001138">
    <property type="entry name" value="PRK00143.1"/>
    <property type="match status" value="1"/>
</dbReference>
<dbReference type="SUPFAM" id="SSF52402">
    <property type="entry name" value="Adenine nucleotide alpha hydrolases-like"/>
    <property type="match status" value="1"/>
</dbReference>
<evidence type="ECO:0000259" key="10">
    <source>
        <dbReference type="Pfam" id="PF20258"/>
    </source>
</evidence>
<evidence type="ECO:0000256" key="8">
    <source>
        <dbReference type="ARBA" id="ARBA00051542"/>
    </source>
</evidence>
<proteinExistence type="inferred from homology"/>
<feature type="site" description="Interaction with tRNA" evidence="9">
    <location>
        <position position="150"/>
    </location>
</feature>
<comment type="similarity">
    <text evidence="9">Belongs to the MnmA/TRMU family.</text>
</comment>
<keyword evidence="6 9" id="KW-0694">RNA-binding</keyword>
<feature type="active site" description="Nucleophile" evidence="9">
    <location>
        <position position="125"/>
    </location>
</feature>
<dbReference type="eggNOG" id="COG0482">
    <property type="taxonomic scope" value="Bacteria"/>
</dbReference>
<evidence type="ECO:0000313" key="13">
    <source>
        <dbReference type="Proteomes" id="UP000009309"/>
    </source>
</evidence>
<comment type="catalytic activity">
    <reaction evidence="8 9">
        <text>S-sulfanyl-L-cysteinyl-[protein] + uridine(34) in tRNA + AH2 + ATP = 2-thiouridine(34) in tRNA + L-cysteinyl-[protein] + A + AMP + diphosphate + H(+)</text>
        <dbReference type="Rhea" id="RHEA:47032"/>
        <dbReference type="Rhea" id="RHEA-COMP:10131"/>
        <dbReference type="Rhea" id="RHEA-COMP:11726"/>
        <dbReference type="Rhea" id="RHEA-COMP:11727"/>
        <dbReference type="Rhea" id="RHEA-COMP:11728"/>
        <dbReference type="ChEBI" id="CHEBI:13193"/>
        <dbReference type="ChEBI" id="CHEBI:15378"/>
        <dbReference type="ChEBI" id="CHEBI:17499"/>
        <dbReference type="ChEBI" id="CHEBI:29950"/>
        <dbReference type="ChEBI" id="CHEBI:30616"/>
        <dbReference type="ChEBI" id="CHEBI:33019"/>
        <dbReference type="ChEBI" id="CHEBI:61963"/>
        <dbReference type="ChEBI" id="CHEBI:65315"/>
        <dbReference type="ChEBI" id="CHEBI:87170"/>
        <dbReference type="ChEBI" id="CHEBI:456215"/>
        <dbReference type="EC" id="2.8.1.13"/>
    </reaction>
</comment>
<dbReference type="Gene3D" id="3.40.50.620">
    <property type="entry name" value="HUPs"/>
    <property type="match status" value="1"/>
</dbReference>
<dbReference type="PANTHER" id="PTHR11933">
    <property type="entry name" value="TRNA 5-METHYLAMINOMETHYL-2-THIOURIDYLATE -METHYLTRANSFERASE"/>
    <property type="match status" value="1"/>
</dbReference>
<dbReference type="NCBIfam" id="TIGR00420">
    <property type="entry name" value="trmU"/>
    <property type="match status" value="1"/>
</dbReference>
<dbReference type="GO" id="GO:0005524">
    <property type="term" value="F:ATP binding"/>
    <property type="evidence" value="ECO:0007669"/>
    <property type="project" value="UniProtKB-KW"/>
</dbReference>
<feature type="binding site" evidence="9">
    <location>
        <position position="149"/>
    </location>
    <ligand>
        <name>ATP</name>
        <dbReference type="ChEBI" id="CHEBI:30616"/>
    </ligand>
</feature>
<feature type="binding site" evidence="9">
    <location>
        <position position="55"/>
    </location>
    <ligand>
        <name>ATP</name>
        <dbReference type="ChEBI" id="CHEBI:30616"/>
    </ligand>
</feature>
<evidence type="ECO:0000256" key="7">
    <source>
        <dbReference type="ARBA" id="ARBA00023157"/>
    </source>
</evidence>
<reference evidence="12 13" key="1">
    <citation type="journal article" date="2012" name="J. Bacteriol.">
        <title>Genome Sequence of the Filamentous Bacterium Fibrisoma limi BUZ 3T.</title>
        <authorList>
            <person name="Filippini M."/>
            <person name="Qi W."/>
            <person name="Jaenicke S."/>
            <person name="Goesmann A."/>
            <person name="Smits T.H."/>
            <person name="Bagheri H.C."/>
        </authorList>
    </citation>
    <scope>NUCLEOTIDE SEQUENCE [LARGE SCALE GENOMIC DNA]</scope>
    <source>
        <strain evidence="13">BUZ 3T</strain>
    </source>
</reference>
<dbReference type="Gene3D" id="2.40.30.10">
    <property type="entry name" value="Translation factors"/>
    <property type="match status" value="1"/>
</dbReference>